<gene>
    <name evidence="1" type="ORF">L249_7424</name>
</gene>
<dbReference type="EMBL" id="LKCN02000010">
    <property type="protein sequence ID" value="RCI11793.1"/>
    <property type="molecule type" value="Genomic_DNA"/>
</dbReference>
<sequence length="104" mass="11860">AIAQSSRPKRKPLPPRLLFDGDKILFLAHFLKSYNLYLARRLSTLRMRFVDIFLATSLREILLALYITPTLKAPPIISLLSKVSNFANFFSKEKASALPPYYSS</sequence>
<keyword evidence="2" id="KW-1185">Reference proteome</keyword>
<evidence type="ECO:0000313" key="2">
    <source>
        <dbReference type="Proteomes" id="UP000253664"/>
    </source>
</evidence>
<organism evidence="1 2">
    <name type="scientific">Ophiocordyceps polyrhachis-furcata BCC 54312</name>
    <dbReference type="NCBI Taxonomy" id="1330021"/>
    <lineage>
        <taxon>Eukaryota</taxon>
        <taxon>Fungi</taxon>
        <taxon>Dikarya</taxon>
        <taxon>Ascomycota</taxon>
        <taxon>Pezizomycotina</taxon>
        <taxon>Sordariomycetes</taxon>
        <taxon>Hypocreomycetidae</taxon>
        <taxon>Hypocreales</taxon>
        <taxon>Ophiocordycipitaceae</taxon>
        <taxon>Ophiocordyceps</taxon>
    </lineage>
</organism>
<dbReference type="AlphaFoldDB" id="A0A367LBJ2"/>
<protein>
    <submittedName>
        <fullName evidence="1">Uncharacterized protein</fullName>
    </submittedName>
</protein>
<evidence type="ECO:0000313" key="1">
    <source>
        <dbReference type="EMBL" id="RCI11793.1"/>
    </source>
</evidence>
<comment type="caution">
    <text evidence="1">The sequence shown here is derived from an EMBL/GenBank/DDBJ whole genome shotgun (WGS) entry which is preliminary data.</text>
</comment>
<name>A0A367LBJ2_9HYPO</name>
<accession>A0A367LBJ2</accession>
<proteinExistence type="predicted"/>
<dbReference type="Proteomes" id="UP000253664">
    <property type="component" value="Unassembled WGS sequence"/>
</dbReference>
<feature type="non-terminal residue" evidence="1">
    <location>
        <position position="1"/>
    </location>
</feature>
<reference evidence="1 2" key="1">
    <citation type="journal article" date="2015" name="BMC Genomics">
        <title>Insights from the genome of Ophiocordyceps polyrhachis-furcata to pathogenicity and host specificity in insect fungi.</title>
        <authorList>
            <person name="Wichadakul D."/>
            <person name="Kobmoo N."/>
            <person name="Ingsriswang S."/>
            <person name="Tangphatsornruang S."/>
            <person name="Chantasingh D."/>
            <person name="Luangsa-ard J.J."/>
            <person name="Eurwilaichitr L."/>
        </authorList>
    </citation>
    <scope>NUCLEOTIDE SEQUENCE [LARGE SCALE GENOMIC DNA]</scope>
    <source>
        <strain evidence="1 2">BCC 54312</strain>
    </source>
</reference>